<sequence>MVDIAEDMPMGSWAPLPNEADSKPTPAVNPAEQEPSNAEATDTPDDEAANNPPPSPAIVSEGKEDEDDANTVSTEEESATAPEADEEAKESEHGDEDKTKNADSAAAAVGQVQESVVERKQVTLMDHKGRQGVYTGRVILIQKIQDNTIPDNDNDNDNDKQELMMPDGHGTMEYKVDSNTDNASNNNNNQPTSPVATYTGHWQRGAWHGQGQATMVNGDTYAGEHQHGTRHGSGTYQWKDGRTYAGSFCRDNRHGQGTYTWPCGAVYSGEYHHGVRQGYGKYLEPTEGISFMGDWKQGSYHGYGVLTSTILTEDEKDNQTNKGISTDLPKRIYRGNFVKGQAHGHGVEVNPDGTIRHDGEWKNGTPLDRNGNPLPDSEEEEEEPPKQPELLVVQNQVNVRDANGLQGTYRGILHVATGLPHGSGTLTYGKYQKSPHQDDLLEEYEGCFDMGQYHGRGRLRWKNGDGYDGEYVQGKRHGQGTYKWHDGRHYKGEFQDDMRHGFGKFVYGQNQNADWYEGSFVKGRREGQGRFVFSDGAVYDGGWKEGLYHGQGTLISAAKNSKNKAGGKTTYTGGFERGLAHGQGKETAPDGTVVYEGNWINGDPEPEAKRKAAKLEAQEQQYQAVMGRPSDQESTSSRGGPRQPECEAVVDREVVDAEGNTGQYTGLVLFGTNKPHGVGRMVYLDGRRIHEGFWKNGMKDGHGRCLFVEQGDFHEGEYKNNVRHGPGTYKWADGRVFKGHYRNDLRNGHGIFSYPHGERYEGNFTNGEKDGHGRIEFPGGYYEGSWEQGRWHGRGVLSKPDGVREGIFRDGDYVGKAICDVHHAADDKDTKTQDDDVDSVDLNDGPSGDADPVEPKAECPEKS</sequence>
<dbReference type="Gene3D" id="2.20.110.10">
    <property type="entry name" value="Histone H3 K4-specific methyltransferase SET7/9 N-terminal domain"/>
    <property type="match status" value="6"/>
</dbReference>
<feature type="compositionally biased region" description="Basic and acidic residues" evidence="2">
    <location>
        <begin position="825"/>
        <end position="834"/>
    </location>
</feature>
<evidence type="ECO:0000313" key="4">
    <source>
        <dbReference type="Proteomes" id="UP001153069"/>
    </source>
</evidence>
<dbReference type="SMART" id="SM00698">
    <property type="entry name" value="MORN"/>
    <property type="match status" value="16"/>
</dbReference>
<dbReference type="Proteomes" id="UP001153069">
    <property type="component" value="Unassembled WGS sequence"/>
</dbReference>
<dbReference type="PANTHER" id="PTHR43215:SF14">
    <property type="entry name" value="RADIAL SPOKE HEAD 1 HOMOLOG"/>
    <property type="match status" value="1"/>
</dbReference>
<dbReference type="Pfam" id="PF02493">
    <property type="entry name" value="MORN"/>
    <property type="match status" value="18"/>
</dbReference>
<evidence type="ECO:0000256" key="2">
    <source>
        <dbReference type="SAM" id="MobiDB-lite"/>
    </source>
</evidence>
<feature type="compositionally biased region" description="Basic and acidic residues" evidence="2">
    <location>
        <begin position="90"/>
        <end position="101"/>
    </location>
</feature>
<feature type="region of interest" description="Disordered" evidence="2">
    <location>
        <begin position="623"/>
        <end position="645"/>
    </location>
</feature>
<dbReference type="InterPro" id="IPR003409">
    <property type="entry name" value="MORN"/>
</dbReference>
<evidence type="ECO:0000313" key="3">
    <source>
        <dbReference type="EMBL" id="CAB9510688.1"/>
    </source>
</evidence>
<dbReference type="OrthoDB" id="270720at2759"/>
<feature type="region of interest" description="Disordered" evidence="2">
    <location>
        <begin position="825"/>
        <end position="863"/>
    </location>
</feature>
<feature type="region of interest" description="Disordered" evidence="2">
    <location>
        <begin position="148"/>
        <end position="194"/>
    </location>
</feature>
<accession>A0A9N8HHH0</accession>
<comment type="caution">
    <text evidence="3">The sequence shown here is derived from an EMBL/GenBank/DDBJ whole genome shotgun (WGS) entry which is preliminary data.</text>
</comment>
<evidence type="ECO:0000256" key="1">
    <source>
        <dbReference type="ARBA" id="ARBA00022737"/>
    </source>
</evidence>
<dbReference type="SUPFAM" id="SSF82185">
    <property type="entry name" value="Histone H3 K4-specific methyltransferase SET7/9 N-terminal domain"/>
    <property type="match status" value="4"/>
</dbReference>
<organism evidence="3 4">
    <name type="scientific">Seminavis robusta</name>
    <dbReference type="NCBI Taxonomy" id="568900"/>
    <lineage>
        <taxon>Eukaryota</taxon>
        <taxon>Sar</taxon>
        <taxon>Stramenopiles</taxon>
        <taxon>Ochrophyta</taxon>
        <taxon>Bacillariophyta</taxon>
        <taxon>Bacillariophyceae</taxon>
        <taxon>Bacillariophycidae</taxon>
        <taxon>Naviculales</taxon>
        <taxon>Naviculaceae</taxon>
        <taxon>Seminavis</taxon>
    </lineage>
</organism>
<dbReference type="AlphaFoldDB" id="A0A9N8HHH0"/>
<gene>
    <name evidence="3" type="ORF">SEMRO_448_G145050.1</name>
</gene>
<protein>
    <submittedName>
        <fullName evidence="3">MORN repeat protein</fullName>
    </submittedName>
</protein>
<keyword evidence="4" id="KW-1185">Reference proteome</keyword>
<name>A0A9N8HHH0_9STRA</name>
<feature type="region of interest" description="Disordered" evidence="2">
    <location>
        <begin position="1"/>
        <end position="113"/>
    </location>
</feature>
<proteinExistence type="predicted"/>
<feature type="region of interest" description="Disordered" evidence="2">
    <location>
        <begin position="342"/>
        <end position="389"/>
    </location>
</feature>
<keyword evidence="1" id="KW-0677">Repeat</keyword>
<feature type="compositionally biased region" description="Basic and acidic residues" evidence="2">
    <location>
        <begin position="853"/>
        <end position="863"/>
    </location>
</feature>
<reference evidence="3" key="1">
    <citation type="submission" date="2020-06" db="EMBL/GenBank/DDBJ databases">
        <authorList>
            <consortium name="Plant Systems Biology data submission"/>
        </authorList>
    </citation>
    <scope>NUCLEOTIDE SEQUENCE</scope>
    <source>
        <strain evidence="3">D6</strain>
    </source>
</reference>
<feature type="compositionally biased region" description="Low complexity" evidence="2">
    <location>
        <begin position="179"/>
        <end position="194"/>
    </location>
</feature>
<dbReference type="EMBL" id="CAICTM010000447">
    <property type="protein sequence ID" value="CAB9510688.1"/>
    <property type="molecule type" value="Genomic_DNA"/>
</dbReference>
<feature type="compositionally biased region" description="Acidic residues" evidence="2">
    <location>
        <begin position="63"/>
        <end position="89"/>
    </location>
</feature>
<dbReference type="PANTHER" id="PTHR43215">
    <property type="entry name" value="RADIAL SPOKE HEAD 1 HOMOLOG"/>
    <property type="match status" value="1"/>
</dbReference>